<name>A0A0D2GYC9_9EURO</name>
<dbReference type="Gene3D" id="3.30.70.100">
    <property type="match status" value="1"/>
</dbReference>
<gene>
    <name evidence="1" type="ORF">Z517_01417</name>
</gene>
<reference evidence="1 2" key="1">
    <citation type="submission" date="2015-01" db="EMBL/GenBank/DDBJ databases">
        <title>The Genome Sequence of Fonsecaea pedrosoi CBS 271.37.</title>
        <authorList>
            <consortium name="The Broad Institute Genomics Platform"/>
            <person name="Cuomo C."/>
            <person name="de Hoog S."/>
            <person name="Gorbushina A."/>
            <person name="Stielow B."/>
            <person name="Teixiera M."/>
            <person name="Abouelleil A."/>
            <person name="Chapman S.B."/>
            <person name="Priest M."/>
            <person name="Young S.K."/>
            <person name="Wortman J."/>
            <person name="Nusbaum C."/>
            <person name="Birren B."/>
        </authorList>
    </citation>
    <scope>NUCLEOTIDE SEQUENCE [LARGE SCALE GENOMIC DNA]</scope>
    <source>
        <strain evidence="1 2">CBS 271.37</strain>
    </source>
</reference>
<dbReference type="VEuPathDB" id="FungiDB:Z517_01417"/>
<dbReference type="GeneID" id="25300907"/>
<dbReference type="InterPro" id="IPR011008">
    <property type="entry name" value="Dimeric_a/b-barrel"/>
</dbReference>
<keyword evidence="2" id="KW-1185">Reference proteome</keyword>
<evidence type="ECO:0008006" key="3">
    <source>
        <dbReference type="Google" id="ProtNLM"/>
    </source>
</evidence>
<protein>
    <recommendedName>
        <fullName evidence="3">ABM domain-containing protein</fullName>
    </recommendedName>
</protein>
<evidence type="ECO:0000313" key="2">
    <source>
        <dbReference type="Proteomes" id="UP000053029"/>
    </source>
</evidence>
<dbReference type="Proteomes" id="UP000053029">
    <property type="component" value="Unassembled WGS sequence"/>
</dbReference>
<accession>A0A0D2GYC9</accession>
<dbReference type="RefSeq" id="XP_013289831.1">
    <property type="nucleotide sequence ID" value="XM_013434377.1"/>
</dbReference>
<proteinExistence type="predicted"/>
<evidence type="ECO:0000313" key="1">
    <source>
        <dbReference type="EMBL" id="KIW86023.1"/>
    </source>
</evidence>
<sequence>MSNAPVSPNVMVQVSAKPGKEKRVEELITTVADQVRQHEPWVSLYRYYRAKRVGSSSEEEGVEFIIVFRLDDMSNLQTRRDLPHHQGIARAIREEDLLRTPLKYTELEDMGFWKR</sequence>
<dbReference type="HOGENOM" id="CLU_1948815_0_0_1"/>
<dbReference type="SUPFAM" id="SSF54909">
    <property type="entry name" value="Dimeric alpha+beta barrel"/>
    <property type="match status" value="1"/>
</dbReference>
<dbReference type="OrthoDB" id="10011777at2759"/>
<dbReference type="AlphaFoldDB" id="A0A0D2GYC9"/>
<dbReference type="EMBL" id="KN846969">
    <property type="protein sequence ID" value="KIW86023.1"/>
    <property type="molecule type" value="Genomic_DNA"/>
</dbReference>
<organism evidence="1 2">
    <name type="scientific">Fonsecaea pedrosoi CBS 271.37</name>
    <dbReference type="NCBI Taxonomy" id="1442368"/>
    <lineage>
        <taxon>Eukaryota</taxon>
        <taxon>Fungi</taxon>
        <taxon>Dikarya</taxon>
        <taxon>Ascomycota</taxon>
        <taxon>Pezizomycotina</taxon>
        <taxon>Eurotiomycetes</taxon>
        <taxon>Chaetothyriomycetidae</taxon>
        <taxon>Chaetothyriales</taxon>
        <taxon>Herpotrichiellaceae</taxon>
        <taxon>Fonsecaea</taxon>
    </lineage>
</organism>